<keyword evidence="2" id="KW-1185">Reference proteome</keyword>
<dbReference type="Pfam" id="PF10094">
    <property type="entry name" value="DUF2332"/>
    <property type="match status" value="1"/>
</dbReference>
<reference evidence="1 2" key="1">
    <citation type="submission" date="2017-08" db="EMBL/GenBank/DDBJ databases">
        <title>Virgibacillus indicus sp. nov. and Virgibacillus profoundi sp. nov, two moderately halophilic bacteria isolated from marine sediment by using the Microfluidic Streak Plate.</title>
        <authorList>
            <person name="Xu B."/>
            <person name="Hu B."/>
            <person name="Wang J."/>
            <person name="Zhu Y."/>
            <person name="Huang L."/>
            <person name="Du W."/>
            <person name="Huang Y."/>
        </authorList>
    </citation>
    <scope>NUCLEOTIDE SEQUENCE [LARGE SCALE GENOMIC DNA]</scope>
    <source>
        <strain evidence="1 2">IO3-P2-C2</strain>
    </source>
</reference>
<accession>A0A265NEY6</accession>
<dbReference type="EMBL" id="NPMS01000001">
    <property type="protein sequence ID" value="OZU90598.1"/>
    <property type="molecule type" value="Genomic_DNA"/>
</dbReference>
<comment type="caution">
    <text evidence="1">The sequence shown here is derived from an EMBL/GenBank/DDBJ whole genome shotgun (WGS) entry which is preliminary data.</text>
</comment>
<sequence length="343" mass="39574">MYVDLPQLSKRFKAFAEKECAGSSELYEHLSLKIAEDNELLELSSYVREGQPVPNLLLAAIHYLLLKGTVHKLRDYYPNLTERPKSLKNSFPNFKDFCSSHRDQIIPILGEKIVQTNEVKRCGYLYPVFSYIYEKVQKPLALIEIGTSAGLQLLWDKYAYSYNSDEIYGDKQSTVHIKSEIKGKNRQLSKNIPLVTDRYGLDLHINDLSNAEDSLWLNSLIWPEHKERRTLFTKAAACVRNNRYKLQFIEGDGVEKLPGLAEEIPDASAICIYHTHVANQMPPGVKHKLLANVKRISERRDVFHIYNNIWDGFLHLDSYINGREDNKVIAETDGHGSWFKWMV</sequence>
<proteinExistence type="predicted"/>
<organism evidence="1 2">
    <name type="scientific">Virgibacillus indicus</name>
    <dbReference type="NCBI Taxonomy" id="2024554"/>
    <lineage>
        <taxon>Bacteria</taxon>
        <taxon>Bacillati</taxon>
        <taxon>Bacillota</taxon>
        <taxon>Bacilli</taxon>
        <taxon>Bacillales</taxon>
        <taxon>Bacillaceae</taxon>
        <taxon>Virgibacillus</taxon>
    </lineage>
</organism>
<dbReference type="Proteomes" id="UP000216498">
    <property type="component" value="Unassembled WGS sequence"/>
</dbReference>
<gene>
    <name evidence="1" type="ORF">CIL03_05520</name>
</gene>
<evidence type="ECO:0008006" key="3">
    <source>
        <dbReference type="Google" id="ProtNLM"/>
    </source>
</evidence>
<evidence type="ECO:0000313" key="1">
    <source>
        <dbReference type="EMBL" id="OZU90598.1"/>
    </source>
</evidence>
<evidence type="ECO:0000313" key="2">
    <source>
        <dbReference type="Proteomes" id="UP000216498"/>
    </source>
</evidence>
<protein>
    <recommendedName>
        <fullName evidence="3">DUF2332 domain-containing protein</fullName>
    </recommendedName>
</protein>
<dbReference type="InterPro" id="IPR011200">
    <property type="entry name" value="UCP012608"/>
</dbReference>
<name>A0A265NEY6_9BACI</name>
<dbReference type="PIRSF" id="PIRSF012608">
    <property type="entry name" value="UCP012608"/>
    <property type="match status" value="1"/>
</dbReference>
<dbReference type="OrthoDB" id="9789360at2"/>
<dbReference type="AlphaFoldDB" id="A0A265NEY6"/>